<evidence type="ECO:0000313" key="1">
    <source>
        <dbReference type="EMBL" id="KKL50853.1"/>
    </source>
</evidence>
<dbReference type="EMBL" id="LAZR01032448">
    <property type="protein sequence ID" value="KKL50853.1"/>
    <property type="molecule type" value="Genomic_DNA"/>
</dbReference>
<comment type="caution">
    <text evidence="1">The sequence shown here is derived from an EMBL/GenBank/DDBJ whole genome shotgun (WGS) entry which is preliminary data.</text>
</comment>
<name>A0A0F9CNF3_9ZZZZ</name>
<proteinExistence type="predicted"/>
<accession>A0A0F9CNF3</accession>
<gene>
    <name evidence="1" type="ORF">LCGC14_2301310</name>
</gene>
<organism evidence="1">
    <name type="scientific">marine sediment metagenome</name>
    <dbReference type="NCBI Taxonomy" id="412755"/>
    <lineage>
        <taxon>unclassified sequences</taxon>
        <taxon>metagenomes</taxon>
        <taxon>ecological metagenomes</taxon>
    </lineage>
</organism>
<sequence>MSKKTIIIRGPVMDIIIWGKDRVSAFKVISAYISKYKPKNWSGPYLLFSQTMDETKAAIEKLR</sequence>
<reference evidence="1" key="1">
    <citation type="journal article" date="2015" name="Nature">
        <title>Complex archaea that bridge the gap between prokaryotes and eukaryotes.</title>
        <authorList>
            <person name="Spang A."/>
            <person name="Saw J.H."/>
            <person name="Jorgensen S.L."/>
            <person name="Zaremba-Niedzwiedzka K."/>
            <person name="Martijn J."/>
            <person name="Lind A.E."/>
            <person name="van Eijk R."/>
            <person name="Schleper C."/>
            <person name="Guy L."/>
            <person name="Ettema T.J."/>
        </authorList>
    </citation>
    <scope>NUCLEOTIDE SEQUENCE</scope>
</reference>
<protein>
    <submittedName>
        <fullName evidence="1">Uncharacterized protein</fullName>
    </submittedName>
</protein>
<dbReference type="AlphaFoldDB" id="A0A0F9CNF3"/>